<accession>A0A9E7KRZ0</accession>
<dbReference type="EMBL" id="CP097510">
    <property type="protein sequence ID" value="URE31688.1"/>
    <property type="molecule type" value="Genomic_DNA"/>
</dbReference>
<reference evidence="1" key="1">
    <citation type="submission" date="2022-05" db="EMBL/GenBank/DDBJ databases">
        <title>The Musa troglodytarum L. genome provides insights into the mechanism of non-climacteric behaviour and enrichment of carotenoids.</title>
        <authorList>
            <person name="Wang J."/>
        </authorList>
    </citation>
    <scope>NUCLEOTIDE SEQUENCE</scope>
    <source>
        <tissue evidence="1">Leaf</tissue>
    </source>
</reference>
<dbReference type="AlphaFoldDB" id="A0A9E7KRZ0"/>
<sequence>MDVPEGLISRGFHRADRVRHCLGREHRLDPRAVPVACRLDLLLYREENSTTSGILYVVAVISMFDEFTNDFLYLREGSCFPRPKYRKAAISRSASLPRKHAPARAESLPLKRPLIKTASMKMQELKAIVIWDNFFMACESAGKELIRAGAIRISDLEEWQNSKNKTINIGIPSYVFLQCFVRSIKSGSVGFVMRDNVELTYINRPEGRVFDWLFEPMTLLKEQIKAANLESTEEEYLYKLALYCGDARMMTSWQNGGVAPADAVKRAQLEGLSRRLQGFSLTISRMPTFRRRFEAVVKALLQEARQGFQKNGNVIEQTL</sequence>
<evidence type="ECO:0000313" key="1">
    <source>
        <dbReference type="EMBL" id="URE31688.1"/>
    </source>
</evidence>
<dbReference type="PANTHER" id="PTHR31133">
    <property type="entry name" value="MEMBRANE PROTEIN"/>
    <property type="match status" value="1"/>
</dbReference>
<gene>
    <name evidence="1" type="ORF">MUK42_16925</name>
</gene>
<dbReference type="OrthoDB" id="1932537at2759"/>
<name>A0A9E7KRZ0_9LILI</name>
<protein>
    <submittedName>
        <fullName evidence="1">Uncharacterized protein</fullName>
    </submittedName>
</protein>
<dbReference type="Proteomes" id="UP001055439">
    <property type="component" value="Chromosome 8"/>
</dbReference>
<proteinExistence type="predicted"/>
<keyword evidence="2" id="KW-1185">Reference proteome</keyword>
<evidence type="ECO:0000313" key="2">
    <source>
        <dbReference type="Proteomes" id="UP001055439"/>
    </source>
</evidence>
<dbReference type="InterPro" id="IPR040229">
    <property type="entry name" value="At3g27390-like"/>
</dbReference>
<organism evidence="1 2">
    <name type="scientific">Musa troglodytarum</name>
    <name type="common">fe'i banana</name>
    <dbReference type="NCBI Taxonomy" id="320322"/>
    <lineage>
        <taxon>Eukaryota</taxon>
        <taxon>Viridiplantae</taxon>
        <taxon>Streptophyta</taxon>
        <taxon>Embryophyta</taxon>
        <taxon>Tracheophyta</taxon>
        <taxon>Spermatophyta</taxon>
        <taxon>Magnoliopsida</taxon>
        <taxon>Liliopsida</taxon>
        <taxon>Zingiberales</taxon>
        <taxon>Musaceae</taxon>
        <taxon>Musa</taxon>
    </lineage>
</organism>
<dbReference type="PANTHER" id="PTHR31133:SF9">
    <property type="entry name" value="TRANSMEMBRANE PROTEIN"/>
    <property type="match status" value="1"/>
</dbReference>